<evidence type="ECO:0000313" key="3">
    <source>
        <dbReference type="EMBL" id="NMY00075.1"/>
    </source>
</evidence>
<protein>
    <submittedName>
        <fullName evidence="3">Glycine zipper family protein</fullName>
    </submittedName>
</protein>
<dbReference type="Pfam" id="PF20125">
    <property type="entry name" value="DUF6515"/>
    <property type="match status" value="1"/>
</dbReference>
<feature type="region of interest" description="Disordered" evidence="1">
    <location>
        <begin position="19"/>
        <end position="226"/>
    </location>
</feature>
<dbReference type="OrthoDB" id="196716at2"/>
<feature type="signal peptide" evidence="2">
    <location>
        <begin position="1"/>
        <end position="23"/>
    </location>
</feature>
<dbReference type="AlphaFoldDB" id="A0A7Y0ZY00"/>
<dbReference type="RefSeq" id="WP_057006089.1">
    <property type="nucleotide sequence ID" value="NZ_JAAQWE010000033.1"/>
</dbReference>
<accession>A0A7Y0ZY00</accession>
<feature type="compositionally biased region" description="Gly residues" evidence="1">
    <location>
        <begin position="186"/>
        <end position="196"/>
    </location>
</feature>
<sequence length="395" mass="43835">MKRIWRMAGVGLLVVSVSAQVTADERDNSPERPQGGGQHERGPEGGGRPENNQPRPQSPPSRPENNQPRPQSPPSRPENNQPRPQSPPSRPENNQPRPQIAPPRPENNQPRPENPHFDRGGPNGGGQGQGRPQGNEPGRPAPQPQPSNSLPIQGRPDTVRQTQEPREGYYRDIPRRNDGNQHWEAGGPGSRPGNDGGYHNERPGDNRWPGRPDGHGNGWGPGPQYRPGYMVDRFPERNYRVPYRGQDYFFSGGYWYRPQGPRYVVVAPPYGIRVHYLPDYAREVWVGGALFFLAAGAYYTYENSTQQYVVVEPPTAVPAPQPAPQGNGYDVVAYPANGQSPAQVQQDGYDCYRWAVQQSGFDPQAVTYAPAPAVVQAYRQAQGNCLSSRGYQVQY</sequence>
<comment type="caution">
    <text evidence="3">The sequence shown here is derived from an EMBL/GenBank/DDBJ whole genome shotgun (WGS) entry which is preliminary data.</text>
</comment>
<evidence type="ECO:0000313" key="4">
    <source>
        <dbReference type="Proteomes" id="UP000552560"/>
    </source>
</evidence>
<reference evidence="3 4" key="1">
    <citation type="journal article" date="2020" name="Front. Microbiol.">
        <title>Genetic Organization of the aprX-lipA2 Operon Affects the Proteolytic Potential of Pseudomonas Species in Milk.</title>
        <authorList>
            <person name="Maier C."/>
            <person name="Huptas C."/>
            <person name="von Neubeck M."/>
            <person name="Scherer S."/>
            <person name="Wenning M."/>
            <person name="Lucking G."/>
        </authorList>
    </citation>
    <scope>NUCLEOTIDE SEQUENCE [LARGE SCALE GENOMIC DNA]</scope>
    <source>
        <strain evidence="3 4">WS 4671</strain>
    </source>
</reference>
<name>A0A7Y0ZY00_PSEVE</name>
<gene>
    <name evidence="3" type="ORF">HBO43_26150</name>
</gene>
<proteinExistence type="predicted"/>
<feature type="compositionally biased region" description="Basic and acidic residues" evidence="1">
    <location>
        <begin position="163"/>
        <end position="181"/>
    </location>
</feature>
<evidence type="ECO:0000256" key="1">
    <source>
        <dbReference type="SAM" id="MobiDB-lite"/>
    </source>
</evidence>
<dbReference type="InterPro" id="IPR045398">
    <property type="entry name" value="DUF6515"/>
</dbReference>
<keyword evidence="2" id="KW-0732">Signal</keyword>
<feature type="compositionally biased region" description="Basic and acidic residues" evidence="1">
    <location>
        <begin position="198"/>
        <end position="214"/>
    </location>
</feature>
<feature type="chain" id="PRO_5030670827" evidence="2">
    <location>
        <begin position="24"/>
        <end position="395"/>
    </location>
</feature>
<evidence type="ECO:0000256" key="2">
    <source>
        <dbReference type="SAM" id="SignalP"/>
    </source>
</evidence>
<feature type="compositionally biased region" description="Gly residues" evidence="1">
    <location>
        <begin position="121"/>
        <end position="131"/>
    </location>
</feature>
<dbReference type="EMBL" id="JAAQWE010000033">
    <property type="protein sequence ID" value="NMY00075.1"/>
    <property type="molecule type" value="Genomic_DNA"/>
</dbReference>
<organism evidence="3 4">
    <name type="scientific">Pseudomonas veronii</name>
    <dbReference type="NCBI Taxonomy" id="76761"/>
    <lineage>
        <taxon>Bacteria</taxon>
        <taxon>Pseudomonadati</taxon>
        <taxon>Pseudomonadota</taxon>
        <taxon>Gammaproteobacteria</taxon>
        <taxon>Pseudomonadales</taxon>
        <taxon>Pseudomonadaceae</taxon>
        <taxon>Pseudomonas</taxon>
    </lineage>
</organism>
<dbReference type="Proteomes" id="UP000552560">
    <property type="component" value="Unassembled WGS sequence"/>
</dbReference>